<dbReference type="RefSeq" id="WP_243517160.1">
    <property type="nucleotide sequence ID" value="NZ_CP094534.1"/>
</dbReference>
<accession>A0ABY4BCC7</accession>
<dbReference type="InterPro" id="IPR013783">
    <property type="entry name" value="Ig-like_fold"/>
</dbReference>
<dbReference type="InterPro" id="IPR011635">
    <property type="entry name" value="CARDB"/>
</dbReference>
<protein>
    <recommendedName>
        <fullName evidence="2">CARDB domain-containing protein</fullName>
    </recommendedName>
</protein>
<name>A0ABY4BCC7_9BACT</name>
<evidence type="ECO:0000256" key="1">
    <source>
        <dbReference type="SAM" id="SignalP"/>
    </source>
</evidence>
<dbReference type="Pfam" id="PF07705">
    <property type="entry name" value="CARDB"/>
    <property type="match status" value="1"/>
</dbReference>
<gene>
    <name evidence="3" type="ORF">MTP16_06825</name>
</gene>
<dbReference type="Proteomes" id="UP000831390">
    <property type="component" value="Chromosome"/>
</dbReference>
<reference evidence="3 4" key="1">
    <citation type="submission" date="2022-03" db="EMBL/GenBank/DDBJ databases">
        <title>Hymenobactersp. isolated from the air.</title>
        <authorList>
            <person name="Won M."/>
            <person name="Kwon S.-W."/>
        </authorList>
    </citation>
    <scope>NUCLEOTIDE SEQUENCE [LARGE SCALE GENOMIC DNA]</scope>
    <source>
        <strain evidence="3 4">KACC 22596</strain>
    </source>
</reference>
<organism evidence="3 4">
    <name type="scientific">Hymenobacter monticola</name>
    <dbReference type="NCBI Taxonomy" id="1705399"/>
    <lineage>
        <taxon>Bacteria</taxon>
        <taxon>Pseudomonadati</taxon>
        <taxon>Bacteroidota</taxon>
        <taxon>Cytophagia</taxon>
        <taxon>Cytophagales</taxon>
        <taxon>Hymenobacteraceae</taxon>
        <taxon>Hymenobacter</taxon>
    </lineage>
</organism>
<evidence type="ECO:0000313" key="3">
    <source>
        <dbReference type="EMBL" id="UOE35356.1"/>
    </source>
</evidence>
<feature type="signal peptide" evidence="1">
    <location>
        <begin position="1"/>
        <end position="26"/>
    </location>
</feature>
<keyword evidence="4" id="KW-1185">Reference proteome</keyword>
<feature type="chain" id="PRO_5045306501" description="CARDB domain-containing protein" evidence="1">
    <location>
        <begin position="27"/>
        <end position="360"/>
    </location>
</feature>
<proteinExistence type="predicted"/>
<evidence type="ECO:0000259" key="2">
    <source>
        <dbReference type="Pfam" id="PF07705"/>
    </source>
</evidence>
<dbReference type="EMBL" id="CP094534">
    <property type="protein sequence ID" value="UOE35356.1"/>
    <property type="molecule type" value="Genomic_DNA"/>
</dbReference>
<sequence>MQISLPHWLTRAGLCLVALLPLAGHAQAPANDDPLGAIALPLATSCTPTNATNAGATTTTPNGYANPGCGVATAPKDVWFRFRTPAAGNPGSTAAAIAVTGTAAGQVRLFSTTVGGAGPFTAIACANGGSNNAQAARLVAAGLTPGATYYVAVSGYGSTDTQGAFTICATVPAANDAAVESVLTLTQLPIPAGAPHVVRAVVSNQGATAQTNLSVTLTVSGANAFTDTQTVASLAAGASIRVTFNSFSPANQGTNTLTVTTPTDDDNTNNSRNVAQEVNATTYSHAALGGATGAFQLGIDPADRAFACHYRINSPVSVTQIRSYVVNFSGLAAGQPGSSIGEYWLTRSPARCWPARTTTC</sequence>
<keyword evidence="1" id="KW-0732">Signal</keyword>
<feature type="domain" description="CARDB" evidence="2">
    <location>
        <begin position="198"/>
        <end position="265"/>
    </location>
</feature>
<evidence type="ECO:0000313" key="4">
    <source>
        <dbReference type="Proteomes" id="UP000831390"/>
    </source>
</evidence>
<dbReference type="Gene3D" id="2.60.40.10">
    <property type="entry name" value="Immunoglobulins"/>
    <property type="match status" value="1"/>
</dbReference>